<dbReference type="InterPro" id="IPR050349">
    <property type="entry name" value="WD_LIS1/nudF_dynein_reg"/>
</dbReference>
<dbReference type="CDD" id="cd00200">
    <property type="entry name" value="WD40"/>
    <property type="match status" value="1"/>
</dbReference>
<keyword evidence="4" id="KW-0808">Transferase</keyword>
<sequence length="359" mass="41077">MNGNINFLEGDIQKACSVLIAQNSQILSDNKLLWNELNKKKENNQKKVEKLFSIFLTYIGPKQIPEISFLQKKHNQEKAHLNSIETLSISKQNPNTFATGSHDHLIKLWDLNTFKETQLLRGHSQGVWSTQFSNDGKQLLSASPDKTLIIWDLNKGKPTSTLKEHLNKVYFCQYNEDNKLIASGGEDQRLIIWDTRKGTAMKIIESENKIIYNIKWSKDGNYLCTSEYGGICKIFDAKNFNLIAQFGSYNEEERSRYVNVLELSPKNQTLTKEYEFIAHMDPIKCLNIDGEKQLLITSCRDGSARVWEAFKRQNQYSPKTIGSLIGHEENVSSIQFVAVGGKTLLLTSSYDQKVHLFEI</sequence>
<name>G0QPS8_ICHMU</name>
<keyword evidence="1 3" id="KW-0853">WD repeat</keyword>
<dbReference type="PRINTS" id="PR00320">
    <property type="entry name" value="GPROTEINBRPT"/>
</dbReference>
<dbReference type="SMART" id="SM00320">
    <property type="entry name" value="WD40"/>
    <property type="match status" value="6"/>
</dbReference>
<evidence type="ECO:0000256" key="1">
    <source>
        <dbReference type="ARBA" id="ARBA00022574"/>
    </source>
</evidence>
<gene>
    <name evidence="4" type="ORF">IMG5_070750</name>
</gene>
<keyword evidence="2" id="KW-0677">Repeat</keyword>
<dbReference type="STRING" id="857967.G0QPS8"/>
<organism evidence="4 5">
    <name type="scientific">Ichthyophthirius multifiliis</name>
    <name type="common">White spot disease agent</name>
    <name type="synonym">Ich</name>
    <dbReference type="NCBI Taxonomy" id="5932"/>
    <lineage>
        <taxon>Eukaryota</taxon>
        <taxon>Sar</taxon>
        <taxon>Alveolata</taxon>
        <taxon>Ciliophora</taxon>
        <taxon>Intramacronucleata</taxon>
        <taxon>Oligohymenophorea</taxon>
        <taxon>Hymenostomatida</taxon>
        <taxon>Ophryoglenina</taxon>
        <taxon>Ichthyophthirius</taxon>
    </lineage>
</organism>
<dbReference type="AlphaFoldDB" id="G0QPS8"/>
<dbReference type="GeneID" id="14908956"/>
<evidence type="ECO:0000256" key="2">
    <source>
        <dbReference type="ARBA" id="ARBA00022737"/>
    </source>
</evidence>
<dbReference type="OMA" id="FHGTGKI"/>
<proteinExistence type="predicted"/>
<dbReference type="SUPFAM" id="SSF50978">
    <property type="entry name" value="WD40 repeat-like"/>
    <property type="match status" value="1"/>
</dbReference>
<dbReference type="eggNOG" id="KOG0266">
    <property type="taxonomic scope" value="Eukaryota"/>
</dbReference>
<dbReference type="Gene3D" id="2.130.10.10">
    <property type="entry name" value="YVTN repeat-like/Quinoprotein amine dehydrogenase"/>
    <property type="match status" value="2"/>
</dbReference>
<protein>
    <submittedName>
        <fullName evidence="4">WD40 repeat protein</fullName>
        <ecNumber evidence="4">2.4.1.37</ecNumber>
    </submittedName>
</protein>
<dbReference type="Proteomes" id="UP000008983">
    <property type="component" value="Unassembled WGS sequence"/>
</dbReference>
<feature type="repeat" description="WD" evidence="3">
    <location>
        <begin position="77"/>
        <end position="119"/>
    </location>
</feature>
<dbReference type="PANTHER" id="PTHR44129">
    <property type="entry name" value="WD REPEAT-CONTAINING PROTEIN POP1"/>
    <property type="match status" value="1"/>
</dbReference>
<evidence type="ECO:0000256" key="3">
    <source>
        <dbReference type="PROSITE-ProRule" id="PRU00221"/>
    </source>
</evidence>
<dbReference type="Pfam" id="PF00400">
    <property type="entry name" value="WD40"/>
    <property type="match status" value="6"/>
</dbReference>
<dbReference type="InterPro" id="IPR015943">
    <property type="entry name" value="WD40/YVTN_repeat-like_dom_sf"/>
</dbReference>
<feature type="repeat" description="WD" evidence="3">
    <location>
        <begin position="120"/>
        <end position="161"/>
    </location>
</feature>
<dbReference type="EC" id="2.4.1.37" evidence="4"/>
<dbReference type="PROSITE" id="PS00678">
    <property type="entry name" value="WD_REPEATS_1"/>
    <property type="match status" value="2"/>
</dbReference>
<dbReference type="InterPro" id="IPR020472">
    <property type="entry name" value="WD40_PAC1"/>
</dbReference>
<dbReference type="InParanoid" id="G0QPS8"/>
<feature type="repeat" description="WD" evidence="3">
    <location>
        <begin position="276"/>
        <end position="308"/>
    </location>
</feature>
<evidence type="ECO:0000313" key="5">
    <source>
        <dbReference type="Proteomes" id="UP000008983"/>
    </source>
</evidence>
<accession>G0QPS8</accession>
<dbReference type="InterPro" id="IPR019775">
    <property type="entry name" value="WD40_repeat_CS"/>
</dbReference>
<dbReference type="PROSITE" id="PS50082">
    <property type="entry name" value="WD_REPEATS_2"/>
    <property type="match status" value="5"/>
</dbReference>
<feature type="repeat" description="WD" evidence="3">
    <location>
        <begin position="162"/>
        <end position="203"/>
    </location>
</feature>
<feature type="repeat" description="WD" evidence="3">
    <location>
        <begin position="324"/>
        <end position="359"/>
    </location>
</feature>
<dbReference type="InterPro" id="IPR036322">
    <property type="entry name" value="WD40_repeat_dom_sf"/>
</dbReference>
<dbReference type="RefSeq" id="XP_004036779.1">
    <property type="nucleotide sequence ID" value="XM_004036731.1"/>
</dbReference>
<dbReference type="EMBL" id="GL983575">
    <property type="protein sequence ID" value="EGR32793.1"/>
    <property type="molecule type" value="Genomic_DNA"/>
</dbReference>
<keyword evidence="4" id="KW-0328">Glycosyltransferase</keyword>
<keyword evidence="5" id="KW-1185">Reference proteome</keyword>
<dbReference type="PROSITE" id="PS50294">
    <property type="entry name" value="WD_REPEATS_REGION"/>
    <property type="match status" value="5"/>
</dbReference>
<dbReference type="OrthoDB" id="538223at2759"/>
<dbReference type="GO" id="GO:0004381">
    <property type="term" value="F:fucosylgalactoside 3-alpha-galactosyltransferase activity"/>
    <property type="evidence" value="ECO:0007669"/>
    <property type="project" value="UniProtKB-EC"/>
</dbReference>
<dbReference type="InterPro" id="IPR001680">
    <property type="entry name" value="WD40_rpt"/>
</dbReference>
<reference evidence="4 5" key="1">
    <citation type="submission" date="2011-07" db="EMBL/GenBank/DDBJ databases">
        <authorList>
            <person name="Coyne R."/>
            <person name="Brami D."/>
            <person name="Johnson J."/>
            <person name="Hostetler J."/>
            <person name="Hannick L."/>
            <person name="Clark T."/>
            <person name="Cassidy-Hanley D."/>
            <person name="Inman J."/>
        </authorList>
    </citation>
    <scope>NUCLEOTIDE SEQUENCE [LARGE SCALE GENOMIC DNA]</scope>
    <source>
        <strain evidence="4 5">G5</strain>
    </source>
</reference>
<evidence type="ECO:0000313" key="4">
    <source>
        <dbReference type="EMBL" id="EGR32793.1"/>
    </source>
</evidence>